<dbReference type="AlphaFoldDB" id="A0A6A5YTV0"/>
<dbReference type="InterPro" id="IPR053137">
    <property type="entry name" value="NLR-like"/>
</dbReference>
<dbReference type="Pfam" id="PF13374">
    <property type="entry name" value="TPR_10"/>
    <property type="match status" value="1"/>
</dbReference>
<dbReference type="Proteomes" id="UP000799770">
    <property type="component" value="Unassembled WGS sequence"/>
</dbReference>
<gene>
    <name evidence="2" type="ORF">BDV96DRAFT_195404</name>
</gene>
<dbReference type="Gene3D" id="1.25.40.10">
    <property type="entry name" value="Tetratricopeptide repeat domain"/>
    <property type="match status" value="2"/>
</dbReference>
<feature type="compositionally biased region" description="Basic residues" evidence="1">
    <location>
        <begin position="96"/>
        <end position="107"/>
    </location>
</feature>
<dbReference type="Pfam" id="PF13424">
    <property type="entry name" value="TPR_12"/>
    <property type="match status" value="1"/>
</dbReference>
<name>A0A6A5YTV0_9PLEO</name>
<evidence type="ECO:0000313" key="3">
    <source>
        <dbReference type="Proteomes" id="UP000799770"/>
    </source>
</evidence>
<evidence type="ECO:0000256" key="1">
    <source>
        <dbReference type="SAM" id="MobiDB-lite"/>
    </source>
</evidence>
<dbReference type="OrthoDB" id="626167at2759"/>
<accession>A0A6A5YTV0</accession>
<proteinExistence type="predicted"/>
<protein>
    <recommendedName>
        <fullName evidence="4">Kinesin light chain</fullName>
    </recommendedName>
</protein>
<sequence>MVQILTSLPSLYRADFRLRRKITLSLETIVENTEGPHFEHASTTNAVEQLAICYRVGLGLTKQENAAHGFQQHDVGDRLRSTSTSQTLNQTGCNHGRQRHGFHGHGVKSHNYRRDAELLQMAISVLNNEVAQMEGIFETHHPIVLAHNQRLSQVLLDGGYLKEAAKVAEQVYKVSKRNYAENHPQLSLATQILARTYTAQRRWEEARGLVMRLLQRSPISDRNRFNCLFDLAMIHVGQSNWEHVESLGDQMYEIAKSGLGPSHVHTLACMHLLKDAYERQGKEGNKNNMEERLLKEKIKFYDKSSEEARSNTTRLHELYVAVGNSAALSRAETLLLQLLQESILAVGLEHPDTLDRRDGLADVYHRMYKYAQAREQLTEALAVRKRTLGERHIDTVNSMANLFQVYKSEESWKKCEELGSEVLKIREEILGAEHPDTWTAMSDLSRAFLGLNLFTAAEELDKRLLDLKITKLGELHQDTQVAAMNLAATYRTHAKHEETKAIYDQLNGAAYDIDHRMAVVRRKHMMSQVEQASGPTNLQTFLRDMKSPRAWRKKMGEIWKDSWSGFHDIDDPERNG</sequence>
<dbReference type="EMBL" id="ML977337">
    <property type="protein sequence ID" value="KAF2110562.1"/>
    <property type="molecule type" value="Genomic_DNA"/>
</dbReference>
<organism evidence="2 3">
    <name type="scientific">Lophiotrema nucula</name>
    <dbReference type="NCBI Taxonomy" id="690887"/>
    <lineage>
        <taxon>Eukaryota</taxon>
        <taxon>Fungi</taxon>
        <taxon>Dikarya</taxon>
        <taxon>Ascomycota</taxon>
        <taxon>Pezizomycotina</taxon>
        <taxon>Dothideomycetes</taxon>
        <taxon>Pleosporomycetidae</taxon>
        <taxon>Pleosporales</taxon>
        <taxon>Lophiotremataceae</taxon>
        <taxon>Lophiotrema</taxon>
    </lineage>
</organism>
<reference evidence="2" key="1">
    <citation type="journal article" date="2020" name="Stud. Mycol.">
        <title>101 Dothideomycetes genomes: a test case for predicting lifestyles and emergence of pathogens.</title>
        <authorList>
            <person name="Haridas S."/>
            <person name="Albert R."/>
            <person name="Binder M."/>
            <person name="Bloem J."/>
            <person name="Labutti K."/>
            <person name="Salamov A."/>
            <person name="Andreopoulos B."/>
            <person name="Baker S."/>
            <person name="Barry K."/>
            <person name="Bills G."/>
            <person name="Bluhm B."/>
            <person name="Cannon C."/>
            <person name="Castanera R."/>
            <person name="Culley D."/>
            <person name="Daum C."/>
            <person name="Ezra D."/>
            <person name="Gonzalez J."/>
            <person name="Henrissat B."/>
            <person name="Kuo A."/>
            <person name="Liang C."/>
            <person name="Lipzen A."/>
            <person name="Lutzoni F."/>
            <person name="Magnuson J."/>
            <person name="Mondo S."/>
            <person name="Nolan M."/>
            <person name="Ohm R."/>
            <person name="Pangilinan J."/>
            <person name="Park H.-J."/>
            <person name="Ramirez L."/>
            <person name="Alfaro M."/>
            <person name="Sun H."/>
            <person name="Tritt A."/>
            <person name="Yoshinaga Y."/>
            <person name="Zwiers L.-H."/>
            <person name="Turgeon B."/>
            <person name="Goodwin S."/>
            <person name="Spatafora J."/>
            <person name="Crous P."/>
            <person name="Grigoriev I."/>
        </authorList>
    </citation>
    <scope>NUCLEOTIDE SEQUENCE</scope>
    <source>
        <strain evidence="2">CBS 627.86</strain>
    </source>
</reference>
<dbReference type="SUPFAM" id="SSF48452">
    <property type="entry name" value="TPR-like"/>
    <property type="match status" value="2"/>
</dbReference>
<keyword evidence="3" id="KW-1185">Reference proteome</keyword>
<dbReference type="PANTHER" id="PTHR46082:SF11">
    <property type="entry name" value="AAA+ ATPASE DOMAIN-CONTAINING PROTEIN-RELATED"/>
    <property type="match status" value="1"/>
</dbReference>
<evidence type="ECO:0000313" key="2">
    <source>
        <dbReference type="EMBL" id="KAF2110562.1"/>
    </source>
</evidence>
<dbReference type="InterPro" id="IPR011990">
    <property type="entry name" value="TPR-like_helical_dom_sf"/>
</dbReference>
<dbReference type="PANTHER" id="PTHR46082">
    <property type="entry name" value="ATP/GTP-BINDING PROTEIN-RELATED"/>
    <property type="match status" value="1"/>
</dbReference>
<feature type="region of interest" description="Disordered" evidence="1">
    <location>
        <begin position="85"/>
        <end position="107"/>
    </location>
</feature>
<evidence type="ECO:0008006" key="4">
    <source>
        <dbReference type="Google" id="ProtNLM"/>
    </source>
</evidence>